<accession>A0AAN7YVS9</accession>
<evidence type="ECO:0000313" key="1">
    <source>
        <dbReference type="EMBL" id="KAK5581866.1"/>
    </source>
</evidence>
<dbReference type="Proteomes" id="UP001344447">
    <property type="component" value="Unassembled WGS sequence"/>
</dbReference>
<dbReference type="Gene3D" id="2.40.250.10">
    <property type="entry name" value="Core binding factor, beta subunit"/>
    <property type="match status" value="1"/>
</dbReference>
<keyword evidence="2" id="KW-1185">Reference proteome</keyword>
<dbReference type="InterPro" id="IPR036552">
    <property type="entry name" value="CBF_bsu_sf"/>
</dbReference>
<protein>
    <submittedName>
        <fullName evidence="1">Uncharacterized protein</fullName>
    </submittedName>
</protein>
<gene>
    <name evidence="1" type="ORF">RB653_003446</name>
</gene>
<organism evidence="1 2">
    <name type="scientific">Dictyostelium firmibasis</name>
    <dbReference type="NCBI Taxonomy" id="79012"/>
    <lineage>
        <taxon>Eukaryota</taxon>
        <taxon>Amoebozoa</taxon>
        <taxon>Evosea</taxon>
        <taxon>Eumycetozoa</taxon>
        <taxon>Dictyostelia</taxon>
        <taxon>Dictyosteliales</taxon>
        <taxon>Dictyosteliaceae</taxon>
        <taxon>Dictyostelium</taxon>
    </lineage>
</organism>
<reference evidence="1 2" key="1">
    <citation type="submission" date="2023-11" db="EMBL/GenBank/DDBJ databases">
        <title>Dfirmibasis_genome.</title>
        <authorList>
            <person name="Edelbroek B."/>
            <person name="Kjellin J."/>
            <person name="Jerlstrom-Hultqvist J."/>
            <person name="Soderbom F."/>
        </authorList>
    </citation>
    <scope>NUCLEOTIDE SEQUENCE [LARGE SCALE GENOMIC DNA]</scope>
    <source>
        <strain evidence="1 2">TNS-C-14</strain>
    </source>
</reference>
<dbReference type="EMBL" id="JAVFKY010000001">
    <property type="protein sequence ID" value="KAK5581866.1"/>
    <property type="molecule type" value="Genomic_DNA"/>
</dbReference>
<name>A0AAN7YVS9_9MYCE</name>
<dbReference type="AlphaFoldDB" id="A0AAN7YVS9"/>
<evidence type="ECO:0000313" key="2">
    <source>
        <dbReference type="Proteomes" id="UP001344447"/>
    </source>
</evidence>
<comment type="caution">
    <text evidence="1">The sequence shown here is derived from an EMBL/GenBank/DDBJ whole genome shotgun (WGS) entry which is preliminary data.</text>
</comment>
<sequence>MPIFKVKQPVLSEIMKKLLEPQEVVISRYRDAEGKPKIEEFKEALVKGFFLIKFPKSFGGAEIGVNIKGLPKEYTLHNTTSEWSVDGNSVKIIGKVEFQSIPTRFQASFQLNTFQGVGNLELIN</sequence>
<proteinExistence type="predicted"/>